<dbReference type="InterPro" id="IPR001480">
    <property type="entry name" value="Bulb-type_lectin_dom"/>
</dbReference>
<dbReference type="GO" id="GO:0051707">
    <property type="term" value="P:response to other organism"/>
    <property type="evidence" value="ECO:0007669"/>
    <property type="project" value="UniProtKB-ARBA"/>
</dbReference>
<keyword evidence="5" id="KW-0808">Transferase</keyword>
<keyword evidence="3" id="KW-0723">Serine/threonine-protein kinase</keyword>
<dbReference type="RefSeq" id="XP_044335705.1">
    <property type="nucleotide sequence ID" value="XM_044479770.1"/>
</dbReference>
<dbReference type="InterPro" id="IPR017441">
    <property type="entry name" value="Protein_kinase_ATP_BS"/>
</dbReference>
<evidence type="ECO:0000256" key="9">
    <source>
        <dbReference type="ARBA" id="ARBA00022777"/>
    </source>
</evidence>
<dbReference type="InterPro" id="IPR000858">
    <property type="entry name" value="S_locus_glycoprot_dom"/>
</dbReference>
<feature type="region of interest" description="Disordered" evidence="19">
    <location>
        <begin position="65"/>
        <end position="111"/>
    </location>
</feature>
<dbReference type="KEGG" id="taes:123055982"/>
<keyword evidence="8 18" id="KW-0547">Nucleotide-binding</keyword>
<evidence type="ECO:0000313" key="24">
    <source>
        <dbReference type="EnsemblPlants" id="TraesCS1A02G259900.1"/>
    </source>
</evidence>
<accession>A0A3B5Y1P0</accession>
<evidence type="ECO:0000256" key="2">
    <source>
        <dbReference type="ARBA" id="ARBA00012513"/>
    </source>
</evidence>
<keyword evidence="7" id="KW-0732">Signal</keyword>
<dbReference type="EnsemblPlants" id="TraesCS1A02G259900.1">
    <property type="protein sequence ID" value="TraesCS1A02G259900.1"/>
    <property type="gene ID" value="TraesCS1A02G259900"/>
</dbReference>
<dbReference type="RefSeq" id="XP_044335707.1">
    <property type="nucleotide sequence ID" value="XM_044479772.1"/>
</dbReference>
<dbReference type="CDD" id="cd01098">
    <property type="entry name" value="PAN_AP_plant"/>
    <property type="match status" value="1"/>
</dbReference>
<evidence type="ECO:0000259" key="22">
    <source>
        <dbReference type="PROSITE" id="PS50927"/>
    </source>
</evidence>
<keyword evidence="25" id="KW-1185">Reference proteome</keyword>
<feature type="region of interest" description="Disordered" evidence="19">
    <location>
        <begin position="1"/>
        <end position="34"/>
    </location>
</feature>
<feature type="transmembrane region" description="Helical" evidence="20">
    <location>
        <begin position="573"/>
        <end position="592"/>
    </location>
</feature>
<comment type="subcellular location">
    <subcellularLocation>
        <location evidence="1">Membrane</location>
        <topology evidence="1">Single-pass type I membrane protein</topology>
    </subcellularLocation>
</comment>
<dbReference type="RefSeq" id="XP_044335723.1">
    <property type="nucleotide sequence ID" value="XM_044479788.1"/>
</dbReference>
<dbReference type="SMR" id="A0A3B5Y1P0"/>
<evidence type="ECO:0000256" key="18">
    <source>
        <dbReference type="PROSITE-ProRule" id="PRU10141"/>
    </source>
</evidence>
<comment type="catalytic activity">
    <reaction evidence="16">
        <text>L-threonyl-[protein] + ATP = O-phospho-L-threonyl-[protein] + ADP + H(+)</text>
        <dbReference type="Rhea" id="RHEA:46608"/>
        <dbReference type="Rhea" id="RHEA-COMP:11060"/>
        <dbReference type="Rhea" id="RHEA-COMP:11605"/>
        <dbReference type="ChEBI" id="CHEBI:15378"/>
        <dbReference type="ChEBI" id="CHEBI:30013"/>
        <dbReference type="ChEBI" id="CHEBI:30616"/>
        <dbReference type="ChEBI" id="CHEBI:61977"/>
        <dbReference type="ChEBI" id="CHEBI:456216"/>
        <dbReference type="EC" id="2.7.11.1"/>
    </reaction>
</comment>
<dbReference type="AlphaFoldDB" id="A0A3B5Y1P0"/>
<dbReference type="GO" id="GO:0004674">
    <property type="term" value="F:protein serine/threonine kinase activity"/>
    <property type="evidence" value="ECO:0007669"/>
    <property type="project" value="UniProtKB-KW"/>
</dbReference>
<keyword evidence="10 18" id="KW-0067">ATP-binding</keyword>
<evidence type="ECO:0000256" key="11">
    <source>
        <dbReference type="ARBA" id="ARBA00022989"/>
    </source>
</evidence>
<reference evidence="24" key="2">
    <citation type="submission" date="2018-10" db="UniProtKB">
        <authorList>
            <consortium name="EnsemblPlants"/>
        </authorList>
    </citation>
    <scope>IDENTIFICATION</scope>
</reference>
<dbReference type="Proteomes" id="UP000019116">
    <property type="component" value="Chromosome 1A"/>
</dbReference>
<organism evidence="24">
    <name type="scientific">Triticum aestivum</name>
    <name type="common">Wheat</name>
    <dbReference type="NCBI Taxonomy" id="4565"/>
    <lineage>
        <taxon>Eukaryota</taxon>
        <taxon>Viridiplantae</taxon>
        <taxon>Streptophyta</taxon>
        <taxon>Embryophyta</taxon>
        <taxon>Tracheophyta</taxon>
        <taxon>Spermatophyta</taxon>
        <taxon>Magnoliopsida</taxon>
        <taxon>Liliopsida</taxon>
        <taxon>Poales</taxon>
        <taxon>Poaceae</taxon>
        <taxon>BOP clade</taxon>
        <taxon>Pooideae</taxon>
        <taxon>Triticodae</taxon>
        <taxon>Triticeae</taxon>
        <taxon>Triticinae</taxon>
        <taxon>Triticum</taxon>
    </lineage>
</organism>
<dbReference type="PROSITE" id="PS00108">
    <property type="entry name" value="PROTEIN_KINASE_ST"/>
    <property type="match status" value="1"/>
</dbReference>
<proteinExistence type="predicted"/>
<keyword evidence="15" id="KW-0325">Glycoprotein</keyword>
<keyword evidence="4" id="KW-0245">EGF-like domain</keyword>
<feature type="domain" description="Apple" evidence="23">
    <location>
        <begin position="466"/>
        <end position="556"/>
    </location>
</feature>
<evidence type="ECO:0000256" key="7">
    <source>
        <dbReference type="ARBA" id="ARBA00022729"/>
    </source>
</evidence>
<keyword evidence="6 20" id="KW-0812">Transmembrane</keyword>
<reference evidence="24" key="1">
    <citation type="submission" date="2018-08" db="EMBL/GenBank/DDBJ databases">
        <authorList>
            <person name="Rossello M."/>
        </authorList>
    </citation>
    <scope>NUCLEOTIDE SEQUENCE [LARGE SCALE GENOMIC DNA]</scope>
    <source>
        <strain evidence="24">cv. Chinese Spring</strain>
    </source>
</reference>
<keyword evidence="11 20" id="KW-1133">Transmembrane helix</keyword>
<evidence type="ECO:0000256" key="14">
    <source>
        <dbReference type="ARBA" id="ARBA00023170"/>
    </source>
</evidence>
<dbReference type="InterPro" id="IPR011009">
    <property type="entry name" value="Kinase-like_dom_sf"/>
</dbReference>
<keyword evidence="14" id="KW-0675">Receptor</keyword>
<dbReference type="RefSeq" id="XP_044335712.1">
    <property type="nucleotide sequence ID" value="XM_044479777.1"/>
</dbReference>
<dbReference type="InterPro" id="IPR036426">
    <property type="entry name" value="Bulb-type_lectin_dom_sf"/>
</dbReference>
<dbReference type="PROSITE" id="PS50927">
    <property type="entry name" value="BULB_LECTIN"/>
    <property type="match status" value="1"/>
</dbReference>
<dbReference type="PROSITE" id="PS50011">
    <property type="entry name" value="PROTEIN_KINASE_DOM"/>
    <property type="match status" value="1"/>
</dbReference>
<sequence length="953" mass="103678">MFIHRLPLPSKRPIHHTSTHRSPEFHRSTPNSRRRSILRLIPPPETTQPATVSVVDSFTDVDARPCRPGQDRHRLRGCGRSSACSSSAARERSASTNSRCRRTETRGGTEGTGCRREYEMAAGALPLGVFVVLLCVGVVRAADADIIAAGRPLSGDQKLVSPGGKFALGLFHPDGAADGSWYVGIWYHKIPVHTPVWVANRETPVSNTSRLAIAPDGNLALFDGAGSIVWSTNASTSGVANASDTVAVLLDSGNLVLAPASNASAVLWQSFDHITDTWLPGGKLRRDKRTGAIQAMASWRARGDPAPGMYALQLDPSGAKQYLLLWNATRVYWATGNWTGKYFTGAPEVAASSGGSGYSFNFVDNDDESYFTYNFAVNTTVYRFVMDVSGQVKGWFWVEATQGWNLVYAEPKARCAVPRGCGAFGVCTEGSSTACDCARGFNPQSPASWGLGDYISGCVRNTQLQCSKNSSDPSDGLKKVEQDKFLRIDGMRLPDDGRMAGAASSGDCQRACLGDCTCSAYAYNGSCFLWHGDLFNLQDGVLDNQAGAGSLYLRLAASELPGARSHVWRDIKVAAVALGVTCFVIAAAILLVRTIRGAMKRRRATRLNGLAVGDGCVSYKYSDLQSLTKNFTDKIGAGAFGSVFKGQFSDNTVVAVKKLEGLRQGEKQFRAEVSTLGTIQHVNLIRMLGFCSHGGDRKLLVYEYMPNGSLDRHLFRKTFYVLSWQVRYQVALGVAKGLAYLHDKCRDCIIHCDVKPENILLDASFGAKVADFGLAKLVGRDFSRVLTTMRGTVGYLAPEWISGEAITAKADVFSYGMMLFEIVSGRRNIEQGERRSVVSSATDADGEEAEEHPTTTFFPLLVARKLAEGDVMTLLDPELEGDANAEEMRRVCKVACWCIQRDVDARPTMGEVVQVLEGLTDLEMPPVPHYLEVLVGRPVHGTVYHSTEQFFRS</sequence>
<dbReference type="SMART" id="SM00108">
    <property type="entry name" value="B_lectin"/>
    <property type="match status" value="1"/>
</dbReference>
<dbReference type="Gene3D" id="2.90.10.10">
    <property type="entry name" value="Bulb-type lectin domain"/>
    <property type="match status" value="1"/>
</dbReference>
<dbReference type="SUPFAM" id="SSF56112">
    <property type="entry name" value="Protein kinase-like (PK-like)"/>
    <property type="match status" value="1"/>
</dbReference>
<evidence type="ECO:0000256" key="4">
    <source>
        <dbReference type="ARBA" id="ARBA00022536"/>
    </source>
</evidence>
<dbReference type="EC" id="2.7.11.1" evidence="2"/>
<evidence type="ECO:0000256" key="17">
    <source>
        <dbReference type="ARBA" id="ARBA00048679"/>
    </source>
</evidence>
<evidence type="ECO:0000313" key="25">
    <source>
        <dbReference type="Proteomes" id="UP000019116"/>
    </source>
</evidence>
<dbReference type="SUPFAM" id="SSF57414">
    <property type="entry name" value="Hairpin loop containing domain-like"/>
    <property type="match status" value="1"/>
</dbReference>
<feature type="compositionally biased region" description="Basic and acidic residues" evidence="19">
    <location>
        <begin position="101"/>
        <end position="111"/>
    </location>
</feature>
<dbReference type="SMART" id="SM00220">
    <property type="entry name" value="S_TKc"/>
    <property type="match status" value="1"/>
</dbReference>
<feature type="domain" description="Bulb-type lectin" evidence="22">
    <location>
        <begin position="144"/>
        <end position="270"/>
    </location>
</feature>
<dbReference type="OMA" id="WNATRVY"/>
<dbReference type="InterPro" id="IPR008271">
    <property type="entry name" value="Ser/Thr_kinase_AS"/>
</dbReference>
<dbReference type="PANTHER" id="PTHR47974">
    <property type="entry name" value="OS07G0415500 PROTEIN"/>
    <property type="match status" value="1"/>
</dbReference>
<evidence type="ECO:0000256" key="15">
    <source>
        <dbReference type="ARBA" id="ARBA00023180"/>
    </source>
</evidence>
<dbReference type="PANTHER" id="PTHR47974:SF19">
    <property type="entry name" value="RECEPTOR-LIKE SERINE_THREONINE-PROTEIN KINASE"/>
    <property type="match status" value="1"/>
</dbReference>
<dbReference type="Gramene" id="TraesCS1A03G0664700.1">
    <property type="protein sequence ID" value="TraesCS1A03G0664700.1.CDS"/>
    <property type="gene ID" value="TraesCS1A03G0664700"/>
</dbReference>
<dbReference type="Pfam" id="PF01453">
    <property type="entry name" value="B_lectin"/>
    <property type="match status" value="1"/>
</dbReference>
<dbReference type="InterPro" id="IPR000719">
    <property type="entry name" value="Prot_kinase_dom"/>
</dbReference>
<evidence type="ECO:0000256" key="12">
    <source>
        <dbReference type="ARBA" id="ARBA00023136"/>
    </source>
</evidence>
<evidence type="ECO:0000256" key="1">
    <source>
        <dbReference type="ARBA" id="ARBA00004479"/>
    </source>
</evidence>
<dbReference type="FunFam" id="2.90.10.10:FF:000002">
    <property type="entry name" value="Serine/threonine-protein kinase"/>
    <property type="match status" value="1"/>
</dbReference>
<evidence type="ECO:0000256" key="8">
    <source>
        <dbReference type="ARBA" id="ARBA00022741"/>
    </source>
</evidence>
<dbReference type="InterPro" id="IPR003609">
    <property type="entry name" value="Pan_app"/>
</dbReference>
<dbReference type="PROSITE" id="PS00107">
    <property type="entry name" value="PROTEIN_KINASE_ATP"/>
    <property type="match status" value="1"/>
</dbReference>
<dbReference type="Gramene" id="TraesCLE_scaffold_052942_01G000100.1">
    <property type="protein sequence ID" value="TraesCLE_scaffold_052942_01G000100.1"/>
    <property type="gene ID" value="TraesCLE_scaffold_052942_01G000100"/>
</dbReference>
<dbReference type="SUPFAM" id="SSF51110">
    <property type="entry name" value="alpha-D-mannose-specific plant lectins"/>
    <property type="match status" value="1"/>
</dbReference>
<evidence type="ECO:0000256" key="5">
    <source>
        <dbReference type="ARBA" id="ARBA00022679"/>
    </source>
</evidence>
<gene>
    <name evidence="24" type="primary">LOC123055982</name>
</gene>
<keyword evidence="12 20" id="KW-0472">Membrane</keyword>
<dbReference type="GeneID" id="123055982"/>
<dbReference type="OrthoDB" id="643280at2759"/>
<dbReference type="RefSeq" id="XP_044335716.1">
    <property type="nucleotide sequence ID" value="XM_044479781.1"/>
</dbReference>
<evidence type="ECO:0000256" key="20">
    <source>
        <dbReference type="SAM" id="Phobius"/>
    </source>
</evidence>
<name>A0A3B5Y1P0_WHEAT</name>
<dbReference type="FunFam" id="3.30.200.20:FF:000059">
    <property type="entry name" value="S-receptor-like serine/threonine-protein kinase"/>
    <property type="match status" value="1"/>
</dbReference>
<dbReference type="Pfam" id="PF08276">
    <property type="entry name" value="PAN_2"/>
    <property type="match status" value="1"/>
</dbReference>
<feature type="binding site" evidence="18">
    <location>
        <position position="658"/>
    </location>
    <ligand>
        <name>ATP</name>
        <dbReference type="ChEBI" id="CHEBI:30616"/>
    </ligand>
</feature>
<evidence type="ECO:0000259" key="21">
    <source>
        <dbReference type="PROSITE" id="PS50011"/>
    </source>
</evidence>
<dbReference type="RefSeq" id="XP_044335721.1">
    <property type="nucleotide sequence ID" value="XM_044479786.1"/>
</dbReference>
<evidence type="ECO:0000256" key="10">
    <source>
        <dbReference type="ARBA" id="ARBA00022840"/>
    </source>
</evidence>
<evidence type="ECO:0000256" key="13">
    <source>
        <dbReference type="ARBA" id="ARBA00023157"/>
    </source>
</evidence>
<dbReference type="STRING" id="4565.A0A3B5Y1P0"/>
<dbReference type="Gene3D" id="1.10.510.10">
    <property type="entry name" value="Transferase(Phosphotransferase) domain 1"/>
    <property type="match status" value="1"/>
</dbReference>
<protein>
    <recommendedName>
        <fullName evidence="2">non-specific serine/threonine protein kinase</fullName>
        <ecNumber evidence="2">2.7.11.1</ecNumber>
    </recommendedName>
</protein>
<dbReference type="SMART" id="SM00473">
    <property type="entry name" value="PAN_AP"/>
    <property type="match status" value="1"/>
</dbReference>
<dbReference type="Pfam" id="PF00069">
    <property type="entry name" value="Pkinase"/>
    <property type="match status" value="1"/>
</dbReference>
<keyword evidence="9" id="KW-0418">Kinase</keyword>
<comment type="catalytic activity">
    <reaction evidence="17">
        <text>L-seryl-[protein] + ATP = O-phospho-L-seryl-[protein] + ADP + H(+)</text>
        <dbReference type="Rhea" id="RHEA:17989"/>
        <dbReference type="Rhea" id="RHEA-COMP:9863"/>
        <dbReference type="Rhea" id="RHEA-COMP:11604"/>
        <dbReference type="ChEBI" id="CHEBI:15378"/>
        <dbReference type="ChEBI" id="CHEBI:29999"/>
        <dbReference type="ChEBI" id="CHEBI:30616"/>
        <dbReference type="ChEBI" id="CHEBI:83421"/>
        <dbReference type="ChEBI" id="CHEBI:456216"/>
        <dbReference type="EC" id="2.7.11.1"/>
    </reaction>
</comment>
<feature type="compositionally biased region" description="Low complexity" evidence="19">
    <location>
        <begin position="80"/>
        <end position="98"/>
    </location>
</feature>
<dbReference type="Gramene" id="TraesROB_scaffold_024553_01G000100.1">
    <property type="protein sequence ID" value="TraesROB_scaffold_024553_01G000100.1"/>
    <property type="gene ID" value="TraesROB_scaffold_024553_01G000100"/>
</dbReference>
<dbReference type="CDD" id="cd00028">
    <property type="entry name" value="B_lectin"/>
    <property type="match status" value="1"/>
</dbReference>
<dbReference type="Gramene" id="TraesARI1A03G00120940.1">
    <property type="protein sequence ID" value="TraesARI1A03G00120940.1"/>
    <property type="gene ID" value="TraesARI1A03G00120940"/>
</dbReference>
<dbReference type="Pfam" id="PF00954">
    <property type="entry name" value="S_locus_glycop"/>
    <property type="match status" value="1"/>
</dbReference>
<evidence type="ECO:0000259" key="23">
    <source>
        <dbReference type="PROSITE" id="PS50948"/>
    </source>
</evidence>
<dbReference type="Gramene" id="TraesCS1A02G259900.1">
    <property type="protein sequence ID" value="TraesCS1A02G259900.1"/>
    <property type="gene ID" value="TraesCS1A02G259900"/>
</dbReference>
<dbReference type="Gramene" id="TraesCAD_scaffold_041406_01G000100.1">
    <property type="protein sequence ID" value="TraesCAD_scaffold_041406_01G000100.1"/>
    <property type="gene ID" value="TraesCAD_scaffold_041406_01G000100"/>
</dbReference>
<keyword evidence="13" id="KW-1015">Disulfide bond</keyword>
<evidence type="ECO:0000256" key="6">
    <source>
        <dbReference type="ARBA" id="ARBA00022692"/>
    </source>
</evidence>
<dbReference type="PROSITE" id="PS50948">
    <property type="entry name" value="PAN"/>
    <property type="match status" value="1"/>
</dbReference>
<dbReference type="CDD" id="cd14066">
    <property type="entry name" value="STKc_IRAK"/>
    <property type="match status" value="1"/>
</dbReference>
<dbReference type="Gramene" id="TraesRN1A0100708900.1">
    <property type="protein sequence ID" value="TraesRN1A0100708900.1"/>
    <property type="gene ID" value="TraesRN1A0100708900"/>
</dbReference>
<dbReference type="Gramene" id="TraesKAR1A01G0284190.1">
    <property type="protein sequence ID" value="cds.TraesKAR1A01G0284190.1"/>
    <property type="gene ID" value="TraesKAR1A01G0284190"/>
</dbReference>
<dbReference type="GO" id="GO:0005524">
    <property type="term" value="F:ATP binding"/>
    <property type="evidence" value="ECO:0007669"/>
    <property type="project" value="UniProtKB-UniRule"/>
</dbReference>
<evidence type="ECO:0000256" key="19">
    <source>
        <dbReference type="SAM" id="MobiDB-lite"/>
    </source>
</evidence>
<dbReference type="Gene3D" id="3.30.200.20">
    <property type="entry name" value="Phosphorylase Kinase, domain 1"/>
    <property type="match status" value="1"/>
</dbReference>
<dbReference type="Gramene" id="TraesWEE_scaffold_121879_01G000100.1">
    <property type="protein sequence ID" value="TraesWEE_scaffold_121879_01G000100.1"/>
    <property type="gene ID" value="TraesWEE_scaffold_121879_01G000100"/>
</dbReference>
<dbReference type="GO" id="GO:0048544">
    <property type="term" value="P:recognition of pollen"/>
    <property type="evidence" value="ECO:0007669"/>
    <property type="project" value="InterPro"/>
</dbReference>
<feature type="domain" description="Protein kinase" evidence="21">
    <location>
        <begin position="629"/>
        <end position="919"/>
    </location>
</feature>
<evidence type="ECO:0000256" key="3">
    <source>
        <dbReference type="ARBA" id="ARBA00022527"/>
    </source>
</evidence>
<evidence type="ECO:0000256" key="16">
    <source>
        <dbReference type="ARBA" id="ARBA00047899"/>
    </source>
</evidence>
<dbReference type="GO" id="GO:0016020">
    <property type="term" value="C:membrane"/>
    <property type="evidence" value="ECO:0007669"/>
    <property type="project" value="UniProtKB-SubCell"/>
</dbReference>
<dbReference type="FunFam" id="1.10.510.10:FF:000227">
    <property type="entry name" value="Serine/threonine-protein kinase"/>
    <property type="match status" value="1"/>
</dbReference>